<keyword evidence="1" id="KW-0472">Membrane</keyword>
<proteinExistence type="predicted"/>
<evidence type="ECO:0000313" key="3">
    <source>
        <dbReference type="Proteomes" id="UP000239917"/>
    </source>
</evidence>
<organism evidence="2 3">
    <name type="scientific">Marinobacter maroccanus</name>
    <dbReference type="NCBI Taxonomy" id="2055143"/>
    <lineage>
        <taxon>Bacteria</taxon>
        <taxon>Pseudomonadati</taxon>
        <taxon>Pseudomonadota</taxon>
        <taxon>Gammaproteobacteria</taxon>
        <taxon>Pseudomonadales</taxon>
        <taxon>Marinobacteraceae</taxon>
        <taxon>Marinobacter</taxon>
    </lineage>
</organism>
<reference evidence="2 3" key="1">
    <citation type="submission" date="2018-01" db="EMBL/GenBank/DDBJ databases">
        <title>Complete genome sequences of the type strains of Marinobacter flavimaris and Marinobacter maroccanus.</title>
        <authorList>
            <person name="Palau M."/>
            <person name="Boujida N."/>
            <person name="Manresa A."/>
            <person name="Minana-Galbis D."/>
        </authorList>
    </citation>
    <scope>NUCLEOTIDE SEQUENCE [LARGE SCALE GENOMIC DNA]</scope>
    <source>
        <strain evidence="2 3">N4</strain>
    </source>
</reference>
<dbReference type="EMBL" id="PSSX01000015">
    <property type="protein sequence ID" value="PPI83285.1"/>
    <property type="molecule type" value="Genomic_DNA"/>
</dbReference>
<dbReference type="AlphaFoldDB" id="A0A2S5Z7A3"/>
<keyword evidence="1" id="KW-0812">Transmembrane</keyword>
<accession>A0A2S5Z7A3</accession>
<evidence type="ECO:0000313" key="2">
    <source>
        <dbReference type="EMBL" id="PPI83285.1"/>
    </source>
</evidence>
<keyword evidence="1" id="KW-1133">Transmembrane helix</keyword>
<gene>
    <name evidence="2" type="ORF">KEHDKFFH_15050</name>
</gene>
<comment type="caution">
    <text evidence="2">The sequence shown here is derived from an EMBL/GenBank/DDBJ whole genome shotgun (WGS) entry which is preliminary data.</text>
</comment>
<name>A0A2S5Z7A3_9GAMM</name>
<protein>
    <submittedName>
        <fullName evidence="2">Uncharacterized protein</fullName>
    </submittedName>
</protein>
<feature type="transmembrane region" description="Helical" evidence="1">
    <location>
        <begin position="39"/>
        <end position="59"/>
    </location>
</feature>
<evidence type="ECO:0000256" key="1">
    <source>
        <dbReference type="SAM" id="Phobius"/>
    </source>
</evidence>
<dbReference type="Proteomes" id="UP000239917">
    <property type="component" value="Unassembled WGS sequence"/>
</dbReference>
<sequence>MHLWLCCQTLVHWIEREFMFVELINSIKASLYDRVVSPLSGAFILSFLAINFRAAILVFDDQNYYLKINHLETYLYPKETLNKSTKSAIIRPSSTA</sequence>
<keyword evidence="3" id="KW-1185">Reference proteome</keyword>